<dbReference type="EMBL" id="VSRR010081362">
    <property type="protein sequence ID" value="MPC89542.1"/>
    <property type="molecule type" value="Genomic_DNA"/>
</dbReference>
<reference evidence="1 2" key="1">
    <citation type="submission" date="2019-05" db="EMBL/GenBank/DDBJ databases">
        <title>Another draft genome of Portunus trituberculatus and its Hox gene families provides insights of decapod evolution.</title>
        <authorList>
            <person name="Jeong J.-H."/>
            <person name="Song I."/>
            <person name="Kim S."/>
            <person name="Choi T."/>
            <person name="Kim D."/>
            <person name="Ryu S."/>
            <person name="Kim W."/>
        </authorList>
    </citation>
    <scope>NUCLEOTIDE SEQUENCE [LARGE SCALE GENOMIC DNA]</scope>
    <source>
        <tissue evidence="1">Muscle</tissue>
    </source>
</reference>
<keyword evidence="2" id="KW-1185">Reference proteome</keyword>
<organism evidence="1 2">
    <name type="scientific">Portunus trituberculatus</name>
    <name type="common">Swimming crab</name>
    <name type="synonym">Neptunus trituberculatus</name>
    <dbReference type="NCBI Taxonomy" id="210409"/>
    <lineage>
        <taxon>Eukaryota</taxon>
        <taxon>Metazoa</taxon>
        <taxon>Ecdysozoa</taxon>
        <taxon>Arthropoda</taxon>
        <taxon>Crustacea</taxon>
        <taxon>Multicrustacea</taxon>
        <taxon>Malacostraca</taxon>
        <taxon>Eumalacostraca</taxon>
        <taxon>Eucarida</taxon>
        <taxon>Decapoda</taxon>
        <taxon>Pleocyemata</taxon>
        <taxon>Brachyura</taxon>
        <taxon>Eubrachyura</taxon>
        <taxon>Portunoidea</taxon>
        <taxon>Portunidae</taxon>
        <taxon>Portuninae</taxon>
        <taxon>Portunus</taxon>
    </lineage>
</organism>
<dbReference type="AlphaFoldDB" id="A0A5B7J057"/>
<dbReference type="Proteomes" id="UP000324222">
    <property type="component" value="Unassembled WGS sequence"/>
</dbReference>
<gene>
    <name evidence="1" type="ORF">E2C01_084496</name>
</gene>
<proteinExistence type="predicted"/>
<name>A0A5B7J057_PORTR</name>
<comment type="caution">
    <text evidence="1">The sequence shown here is derived from an EMBL/GenBank/DDBJ whole genome shotgun (WGS) entry which is preliminary data.</text>
</comment>
<evidence type="ECO:0000313" key="2">
    <source>
        <dbReference type="Proteomes" id="UP000324222"/>
    </source>
</evidence>
<sequence length="167" mass="18098">MIFFFLTPFTKPSTQVNGFLVAIDADWAAPRRTAIVSGHKGRGAAVIAHDGKESTTDLQAACEASTSDGPVLYNLVSAKDAKQGPRNTTRSKITRQLHCCRLSLTYGDRKPVRLSPVGRRGSRSDGDARASVSCRGVGCAAFMKLCRQNLLSTEHHRHDFIGLVISI</sequence>
<protein>
    <submittedName>
        <fullName evidence="1">Uncharacterized protein</fullName>
    </submittedName>
</protein>
<accession>A0A5B7J057</accession>
<evidence type="ECO:0000313" key="1">
    <source>
        <dbReference type="EMBL" id="MPC89542.1"/>
    </source>
</evidence>